<evidence type="ECO:0000313" key="2">
    <source>
        <dbReference type="Proteomes" id="UP000799754"/>
    </source>
</evidence>
<reference evidence="1" key="1">
    <citation type="journal article" date="2020" name="Stud. Mycol.">
        <title>101 Dothideomycetes genomes: a test case for predicting lifestyles and emergence of pathogens.</title>
        <authorList>
            <person name="Haridas S."/>
            <person name="Albert R."/>
            <person name="Binder M."/>
            <person name="Bloem J."/>
            <person name="Labutti K."/>
            <person name="Salamov A."/>
            <person name="Andreopoulos B."/>
            <person name="Baker S."/>
            <person name="Barry K."/>
            <person name="Bills G."/>
            <person name="Bluhm B."/>
            <person name="Cannon C."/>
            <person name="Castanera R."/>
            <person name="Culley D."/>
            <person name="Daum C."/>
            <person name="Ezra D."/>
            <person name="Gonzalez J."/>
            <person name="Henrissat B."/>
            <person name="Kuo A."/>
            <person name="Liang C."/>
            <person name="Lipzen A."/>
            <person name="Lutzoni F."/>
            <person name="Magnuson J."/>
            <person name="Mondo S."/>
            <person name="Nolan M."/>
            <person name="Ohm R."/>
            <person name="Pangilinan J."/>
            <person name="Park H.-J."/>
            <person name="Ramirez L."/>
            <person name="Alfaro M."/>
            <person name="Sun H."/>
            <person name="Tritt A."/>
            <person name="Yoshinaga Y."/>
            <person name="Zwiers L.-H."/>
            <person name="Turgeon B."/>
            <person name="Goodwin S."/>
            <person name="Spatafora J."/>
            <person name="Crous P."/>
            <person name="Grigoriev I."/>
        </authorList>
    </citation>
    <scope>NUCLEOTIDE SEQUENCE</scope>
    <source>
        <strain evidence="1">CBS 525.71</strain>
    </source>
</reference>
<gene>
    <name evidence="1" type="ORF">BU25DRAFT_354400</name>
</gene>
<dbReference type="Proteomes" id="UP000799754">
    <property type="component" value="Unassembled WGS sequence"/>
</dbReference>
<feature type="non-terminal residue" evidence="1">
    <location>
        <position position="494"/>
    </location>
</feature>
<comment type="caution">
    <text evidence="1">The sequence shown here is derived from an EMBL/GenBank/DDBJ whole genome shotgun (WGS) entry which is preliminary data.</text>
</comment>
<organism evidence="1 2">
    <name type="scientific">Macroventuria anomochaeta</name>
    <dbReference type="NCBI Taxonomy" id="301207"/>
    <lineage>
        <taxon>Eukaryota</taxon>
        <taxon>Fungi</taxon>
        <taxon>Dikarya</taxon>
        <taxon>Ascomycota</taxon>
        <taxon>Pezizomycotina</taxon>
        <taxon>Dothideomycetes</taxon>
        <taxon>Pleosporomycetidae</taxon>
        <taxon>Pleosporales</taxon>
        <taxon>Pleosporineae</taxon>
        <taxon>Didymellaceae</taxon>
        <taxon>Macroventuria</taxon>
    </lineage>
</organism>
<sequence>MSAYGQDQLVTKTSVILSKPDDWELWLLVKRDIAERHDIWPYVDPSLSADELPQLKHEKPKEKPIWKFIRRQLSQEEQEDIDIEDLSDQELSAYNTWTKKYEREAAIWQRKQNAVKDLNIEIIRTVDAKHLNLIINCRDPYSRLTTLKKHLCLSVGERNRQLRIRYQAVCTRPKKASLDTWLDEWVTVARLLQEAGMPKVNGNRAQEDFILSIRGLDNSWAAVKLDEMITKDQEGEQYMSTANLVAKFRSYYQQTSPVASSLGTFATLGVAAKPDGPTASRGSTQRMVCLCGDEHRFKDCPYINHSLRPRNWRPNHSVQRKFDELRQQSRNLAAKALRRVESQLKKDGKLTEDVIRQSTISMDDGQPVRSTTHCNAMLQTTAIADQTQPPLLTRWILDPGEPTDYVYAGGVLAQIEEWGEVVLNVSTPTGQSQMKLTYVAYIPGFFTSVVGLSRSRPLGVHFDSGRDCLYQEKASNVICLLQYQDGHWLINNER</sequence>
<accession>A0ACB6RHT1</accession>
<proteinExistence type="predicted"/>
<dbReference type="EMBL" id="MU006755">
    <property type="protein sequence ID" value="KAF2621446.1"/>
    <property type="molecule type" value="Genomic_DNA"/>
</dbReference>
<name>A0ACB6RHT1_9PLEO</name>
<evidence type="ECO:0000313" key="1">
    <source>
        <dbReference type="EMBL" id="KAF2621446.1"/>
    </source>
</evidence>
<protein>
    <submittedName>
        <fullName evidence="1">Uncharacterized protein</fullName>
    </submittedName>
</protein>
<keyword evidence="2" id="KW-1185">Reference proteome</keyword>